<evidence type="ECO:0000259" key="6">
    <source>
        <dbReference type="Pfam" id="PF00419"/>
    </source>
</evidence>
<dbReference type="Proteomes" id="UP000249638">
    <property type="component" value="Unassembled WGS sequence"/>
</dbReference>
<dbReference type="InterPro" id="IPR036937">
    <property type="entry name" value="Adhesion_dom_fimbrial_sf"/>
</dbReference>
<organism evidence="7 8">
    <name type="scientific">Cupriavidus phytorum</name>
    <dbReference type="NCBI Taxonomy" id="3024399"/>
    <lineage>
        <taxon>Bacteria</taxon>
        <taxon>Pseudomonadati</taxon>
        <taxon>Pseudomonadota</taxon>
        <taxon>Betaproteobacteria</taxon>
        <taxon>Burkholderiales</taxon>
        <taxon>Burkholderiaceae</taxon>
        <taxon>Cupriavidus</taxon>
    </lineage>
</organism>
<comment type="subcellular location">
    <subcellularLocation>
        <location evidence="1">Fimbrium</location>
    </subcellularLocation>
</comment>
<dbReference type="InterPro" id="IPR008966">
    <property type="entry name" value="Adhesion_dom_sf"/>
</dbReference>
<evidence type="ECO:0000256" key="5">
    <source>
        <dbReference type="SAM" id="SignalP"/>
    </source>
</evidence>
<reference evidence="7" key="1">
    <citation type="submission" date="2018-06" db="EMBL/GenBank/DDBJ databases">
        <title>Genomic Encyclopedia of Type Strains, Phase IV (KMG-V): Genome sequencing to study the core and pangenomes of soil and plant-associated prokaryotes.</title>
        <authorList>
            <person name="Whitman W."/>
        </authorList>
    </citation>
    <scope>NUCLEOTIDE SEQUENCE [LARGE SCALE GENOMIC DNA]</scope>
    <source>
        <strain evidence="7">MLR2-44</strain>
    </source>
</reference>
<dbReference type="SUPFAM" id="SSF49401">
    <property type="entry name" value="Bacterial adhesins"/>
    <property type="match status" value="1"/>
</dbReference>
<dbReference type="PANTHER" id="PTHR33420">
    <property type="entry name" value="FIMBRIAL SUBUNIT ELFA-RELATED"/>
    <property type="match status" value="1"/>
</dbReference>
<dbReference type="PANTHER" id="PTHR33420:SF12">
    <property type="entry name" value="FIMBRIN-LIKE PROTEIN FIMI-RELATED"/>
    <property type="match status" value="1"/>
</dbReference>
<keyword evidence="4" id="KW-0281">Fimbrium</keyword>
<dbReference type="EMBL" id="QKZN01000017">
    <property type="protein sequence ID" value="PZX21737.1"/>
    <property type="molecule type" value="Genomic_DNA"/>
</dbReference>
<feature type="domain" description="Fimbrial-type adhesion" evidence="6">
    <location>
        <begin position="180"/>
        <end position="321"/>
    </location>
</feature>
<gene>
    <name evidence="7" type="ORF">C7416_1172</name>
</gene>
<name>A0A2W7NY16_9BURK</name>
<dbReference type="Gene3D" id="2.60.40.3310">
    <property type="match status" value="1"/>
</dbReference>
<evidence type="ECO:0000256" key="4">
    <source>
        <dbReference type="ARBA" id="ARBA00023263"/>
    </source>
</evidence>
<dbReference type="Gene3D" id="2.60.40.1090">
    <property type="entry name" value="Fimbrial-type adhesion domain"/>
    <property type="match status" value="1"/>
</dbReference>
<comment type="caution">
    <text evidence="7">The sequence shown here is derived from an EMBL/GenBank/DDBJ whole genome shotgun (WGS) entry which is preliminary data.</text>
</comment>
<feature type="chain" id="PRO_5015845245" evidence="5">
    <location>
        <begin position="22"/>
        <end position="321"/>
    </location>
</feature>
<dbReference type="GO" id="GO:0009289">
    <property type="term" value="C:pilus"/>
    <property type="evidence" value="ECO:0007669"/>
    <property type="project" value="UniProtKB-SubCell"/>
</dbReference>
<dbReference type="PROSITE" id="PS51257">
    <property type="entry name" value="PROKAR_LIPOPROTEIN"/>
    <property type="match status" value="1"/>
</dbReference>
<keyword evidence="8" id="KW-1185">Reference proteome</keyword>
<dbReference type="GO" id="GO:0043709">
    <property type="term" value="P:cell adhesion involved in single-species biofilm formation"/>
    <property type="evidence" value="ECO:0007669"/>
    <property type="project" value="TreeGrafter"/>
</dbReference>
<protein>
    <submittedName>
        <fullName evidence="7">Type 1 fimbria pilin</fullName>
    </submittedName>
</protein>
<sequence>MLRTLCRILLWALLTSGTAGAACTGTGVSSTMSLPASLTVARDLPNGSVLFDTGWVGSASAYIECDPLETWSYGYAMPMMPAAGAGVYETGVPGVGIRTGWSNTLSVQPADITQAMVQSWPRVQQTLPNLRGVYLPPALYRVQLIKTGPITPGVIAFQNPTATSMYGTVVATSTNFTSTQVNIRTAGCRVTNNNIIVTLPTASLQSFGGVGSTQGATPFGIPLVCDAGISIAYELDGTADPSNAPGVLANQAGSGMATGVGVQVLQGKVPVTLNGVSSPYVLTTSDNEAVSIPMTARYFKTSPVVTSGRVSAIATLNMNYQ</sequence>
<evidence type="ECO:0000256" key="3">
    <source>
        <dbReference type="ARBA" id="ARBA00022729"/>
    </source>
</evidence>
<evidence type="ECO:0000256" key="2">
    <source>
        <dbReference type="ARBA" id="ARBA00006671"/>
    </source>
</evidence>
<proteinExistence type="inferred from homology"/>
<evidence type="ECO:0000313" key="8">
    <source>
        <dbReference type="Proteomes" id="UP000249638"/>
    </source>
</evidence>
<accession>A0A2W7NY16</accession>
<dbReference type="AlphaFoldDB" id="A0A2W7NY16"/>
<feature type="signal peptide" evidence="5">
    <location>
        <begin position="1"/>
        <end position="21"/>
    </location>
</feature>
<dbReference type="Pfam" id="PF00419">
    <property type="entry name" value="Fimbrial"/>
    <property type="match status" value="1"/>
</dbReference>
<keyword evidence="3 5" id="KW-0732">Signal</keyword>
<dbReference type="InterPro" id="IPR050263">
    <property type="entry name" value="Bact_Fimbrial_Adh_Pro"/>
</dbReference>
<dbReference type="InterPro" id="IPR000259">
    <property type="entry name" value="Adhesion_dom_fimbrial"/>
</dbReference>
<comment type="similarity">
    <text evidence="2">Belongs to the fimbrial protein family.</text>
</comment>
<evidence type="ECO:0000256" key="1">
    <source>
        <dbReference type="ARBA" id="ARBA00004561"/>
    </source>
</evidence>
<evidence type="ECO:0000313" key="7">
    <source>
        <dbReference type="EMBL" id="PZX21737.1"/>
    </source>
</evidence>